<evidence type="ECO:0000313" key="2">
    <source>
        <dbReference type="Proteomes" id="UP000598174"/>
    </source>
</evidence>
<dbReference type="AlphaFoldDB" id="A0A919MF87"/>
<reference evidence="1" key="1">
    <citation type="submission" date="2021-01" db="EMBL/GenBank/DDBJ databases">
        <title>Whole genome shotgun sequence of Actinoplanes ferrugineus NBRC 15555.</title>
        <authorList>
            <person name="Komaki H."/>
            <person name="Tamura T."/>
        </authorList>
    </citation>
    <scope>NUCLEOTIDE SEQUENCE</scope>
    <source>
        <strain evidence="1">NBRC 15555</strain>
    </source>
</reference>
<comment type="caution">
    <text evidence="1">The sequence shown here is derived from an EMBL/GenBank/DDBJ whole genome shotgun (WGS) entry which is preliminary data.</text>
</comment>
<evidence type="ECO:0000313" key="1">
    <source>
        <dbReference type="EMBL" id="GIE13548.1"/>
    </source>
</evidence>
<dbReference type="EMBL" id="BOMM01000049">
    <property type="protein sequence ID" value="GIE13548.1"/>
    <property type="molecule type" value="Genomic_DNA"/>
</dbReference>
<gene>
    <name evidence="1" type="ORF">Afe05nite_53880</name>
</gene>
<dbReference type="Proteomes" id="UP000598174">
    <property type="component" value="Unassembled WGS sequence"/>
</dbReference>
<proteinExistence type="predicted"/>
<sequence length="199" mass="22974">MPGEAMHKKGADGAQRAKRWLDATTRTRASWTNEDEIAGGRLEFNWPHAGQEPYSFDVGGFLYGKPFDNHSFMAEVKNYSGDSLGNDYDDFLAKCYLTWRENARWANQFMFLTWHPFRIKSWTQLRDPDAIAKGCIANRRRLFGIEDEVEAQAHIDTSLINELKDRLWVVVLSEKQEQLLISDQDRALIVSSRIEKGLM</sequence>
<dbReference type="RefSeq" id="WP_203819982.1">
    <property type="nucleotide sequence ID" value="NZ_BAAABP010000027.1"/>
</dbReference>
<keyword evidence="2" id="KW-1185">Reference proteome</keyword>
<protein>
    <submittedName>
        <fullName evidence="1">Uncharacterized protein</fullName>
    </submittedName>
</protein>
<name>A0A919MF87_9ACTN</name>
<organism evidence="1 2">
    <name type="scientific">Paractinoplanes ferrugineus</name>
    <dbReference type="NCBI Taxonomy" id="113564"/>
    <lineage>
        <taxon>Bacteria</taxon>
        <taxon>Bacillati</taxon>
        <taxon>Actinomycetota</taxon>
        <taxon>Actinomycetes</taxon>
        <taxon>Micromonosporales</taxon>
        <taxon>Micromonosporaceae</taxon>
        <taxon>Paractinoplanes</taxon>
    </lineage>
</organism>
<accession>A0A919MF87</accession>